<dbReference type="Gene3D" id="3.40.50.10300">
    <property type="entry name" value="CoaB-like"/>
    <property type="match status" value="1"/>
</dbReference>
<evidence type="ECO:0000256" key="1">
    <source>
        <dbReference type="ARBA" id="ARBA00022793"/>
    </source>
</evidence>
<reference evidence="5" key="1">
    <citation type="submission" date="2014-11" db="EMBL/GenBank/DDBJ databases">
        <authorList>
            <person name="Zhu J."/>
            <person name="Qi W."/>
            <person name="Song R."/>
        </authorList>
    </citation>
    <scope>NUCLEOTIDE SEQUENCE</scope>
</reference>
<dbReference type="InterPro" id="IPR003382">
    <property type="entry name" value="Flavoprotein"/>
</dbReference>
<reference evidence="5" key="2">
    <citation type="journal article" date="2015" name="ISME J.">
        <title>A new class of marine Euryarchaeota group II from the Mediterranean deep chlorophyll maximum.</title>
        <authorList>
            <person name="Martin-Cuadrado A.B."/>
            <person name="Garcia-Heredia I."/>
            <person name="Molto A.G."/>
            <person name="Lopez-Ubeda R."/>
            <person name="Kimes N."/>
            <person name="Lopez-Garcia P."/>
            <person name="Moreira D."/>
            <person name="Rodriguez-Valera F."/>
        </authorList>
    </citation>
    <scope>NUCLEOTIDE SEQUENCE</scope>
</reference>
<dbReference type="Pfam" id="PF04127">
    <property type="entry name" value="DFP"/>
    <property type="match status" value="1"/>
</dbReference>
<dbReference type="EMBL" id="KP211869">
    <property type="protein sequence ID" value="ANV80065.1"/>
    <property type="molecule type" value="Genomic_DNA"/>
</dbReference>
<sequence length="430" mass="47679">MFMQIFHYLTCHLRTPLSMIVLRRTHQCSPSARCVTKDTGVEILSSNLDGKSVLVIVSGGIAAVESVRLCREFRRHSAKLTIMMSKEAEKIISPLALSWASGQKVITDWQPEMKQLDGFDIVLVAPATRNTISKHIHGIMDSPIMMALSAARGNKTPIVFVPSMHQDLFDDPVTTELLDQIILEGNYYFVDREKEGRRKQPSPVVIVSKLSNLVNSFLDNRKKVAITLGATRAPIDSVRAIQNASSGKTGWAIAEHLFMMGHEVHCIAGKTSSNPSIELPNIIRAGSPEEMLSQSLSLAKMDDKPEVWIHSAAVLDYSMVPEKGKKPSGEDKWEIELRPTLKHISELSDLVGDCIRIGFKLETGVSEKDLIQKSLNQISKYGVDYVIANILEQIGDENSPRARIVSNDGSVKVLQNEVDICLEIEKIISE</sequence>
<feature type="domain" description="Flavoprotein" evidence="3">
    <location>
        <begin position="51"/>
        <end position="181"/>
    </location>
</feature>
<dbReference type="GO" id="GO:0015941">
    <property type="term" value="P:pantothenate catabolic process"/>
    <property type="evidence" value="ECO:0007669"/>
    <property type="project" value="InterPro"/>
</dbReference>
<dbReference type="GO" id="GO:0004633">
    <property type="term" value="F:phosphopantothenoylcysteine decarboxylase activity"/>
    <property type="evidence" value="ECO:0007669"/>
    <property type="project" value="InterPro"/>
</dbReference>
<dbReference type="GO" id="GO:0004632">
    <property type="term" value="F:phosphopantothenate--cysteine ligase activity"/>
    <property type="evidence" value="ECO:0007669"/>
    <property type="project" value="InterPro"/>
</dbReference>
<dbReference type="GO" id="GO:0010181">
    <property type="term" value="F:FMN binding"/>
    <property type="evidence" value="ECO:0007669"/>
    <property type="project" value="InterPro"/>
</dbReference>
<dbReference type="InterPro" id="IPR035929">
    <property type="entry name" value="CoaB-like_sf"/>
</dbReference>
<keyword evidence="2" id="KW-0456">Lyase</keyword>
<dbReference type="PANTHER" id="PTHR14359:SF6">
    <property type="entry name" value="PHOSPHOPANTOTHENOYLCYSTEINE DECARBOXYLASE"/>
    <property type="match status" value="1"/>
</dbReference>
<evidence type="ECO:0000259" key="4">
    <source>
        <dbReference type="Pfam" id="PF04127"/>
    </source>
</evidence>
<feature type="domain" description="DNA/pantothenate metabolism flavoprotein C-terminal" evidence="4">
    <location>
        <begin position="222"/>
        <end position="412"/>
    </location>
</feature>
<evidence type="ECO:0000259" key="3">
    <source>
        <dbReference type="Pfam" id="PF02441"/>
    </source>
</evidence>
<dbReference type="SUPFAM" id="SSF102645">
    <property type="entry name" value="CoaB-like"/>
    <property type="match status" value="1"/>
</dbReference>
<dbReference type="NCBIfam" id="TIGR00521">
    <property type="entry name" value="coaBC_dfp"/>
    <property type="match status" value="1"/>
</dbReference>
<protein>
    <submittedName>
        <fullName evidence="5">Putative Flavoprotein</fullName>
    </submittedName>
</protein>
<dbReference type="GO" id="GO:0015937">
    <property type="term" value="P:coenzyme A biosynthetic process"/>
    <property type="evidence" value="ECO:0007669"/>
    <property type="project" value="InterPro"/>
</dbReference>
<dbReference type="GO" id="GO:0071513">
    <property type="term" value="C:phosphopantothenoylcysteine decarboxylase complex"/>
    <property type="evidence" value="ECO:0007669"/>
    <property type="project" value="TreeGrafter"/>
</dbReference>
<dbReference type="Gene3D" id="3.40.50.1950">
    <property type="entry name" value="Flavin prenyltransferase-like"/>
    <property type="match status" value="1"/>
</dbReference>
<dbReference type="InterPro" id="IPR007085">
    <property type="entry name" value="DNA/pantothenate-metab_flavo_C"/>
</dbReference>
<dbReference type="InterPro" id="IPR036551">
    <property type="entry name" value="Flavin_trans-like"/>
</dbReference>
<dbReference type="InterPro" id="IPR005252">
    <property type="entry name" value="CoaBC"/>
</dbReference>
<organism evidence="5">
    <name type="scientific">uncultured Poseidoniia archaeon</name>
    <dbReference type="NCBI Taxonomy" id="1697135"/>
    <lineage>
        <taxon>Archaea</taxon>
        <taxon>Methanobacteriati</taxon>
        <taxon>Thermoplasmatota</taxon>
        <taxon>Candidatus Poseidoniia</taxon>
        <taxon>environmental samples</taxon>
    </lineage>
</organism>
<proteinExistence type="predicted"/>
<name>A0A1B1TCS1_9ARCH</name>
<keyword evidence="1" id="KW-0210">Decarboxylase</keyword>
<dbReference type="AlphaFoldDB" id="A0A1B1TCS1"/>
<evidence type="ECO:0000313" key="5">
    <source>
        <dbReference type="EMBL" id="ANV80065.1"/>
    </source>
</evidence>
<evidence type="ECO:0000256" key="2">
    <source>
        <dbReference type="ARBA" id="ARBA00023239"/>
    </source>
</evidence>
<dbReference type="PANTHER" id="PTHR14359">
    <property type="entry name" value="HOMO-OLIGOMERIC FLAVIN CONTAINING CYS DECARBOXYLASE FAMILY"/>
    <property type="match status" value="1"/>
</dbReference>
<dbReference type="Pfam" id="PF02441">
    <property type="entry name" value="Flavoprotein"/>
    <property type="match status" value="1"/>
</dbReference>
<dbReference type="SUPFAM" id="SSF52507">
    <property type="entry name" value="Homo-oligomeric flavin-containing Cys decarboxylases, HFCD"/>
    <property type="match status" value="1"/>
</dbReference>
<accession>A0A1B1TCS1</accession>